<gene>
    <name evidence="1" type="ORF">OLMES_0748</name>
</gene>
<reference evidence="1 2" key="1">
    <citation type="submission" date="2017-05" db="EMBL/GenBank/DDBJ databases">
        <title>Genomic insights into alkan degradation activity of Oleiphilus messinensis.</title>
        <authorList>
            <person name="Kozyavkin S.A."/>
            <person name="Slesarev A.I."/>
            <person name="Golyshin P.N."/>
            <person name="Korzhenkov A."/>
            <person name="Golyshina O.N."/>
            <person name="Toshchakov S.V."/>
        </authorList>
    </citation>
    <scope>NUCLEOTIDE SEQUENCE [LARGE SCALE GENOMIC DNA]</scope>
    <source>
        <strain evidence="1 2">ME102</strain>
    </source>
</reference>
<dbReference type="Proteomes" id="UP000196027">
    <property type="component" value="Chromosome"/>
</dbReference>
<keyword evidence="2" id="KW-1185">Reference proteome</keyword>
<name>A0A1Y0I3M5_9GAMM</name>
<accession>A0A1Y0I3M5</accession>
<evidence type="ECO:0000313" key="2">
    <source>
        <dbReference type="Proteomes" id="UP000196027"/>
    </source>
</evidence>
<evidence type="ECO:0000313" key="1">
    <source>
        <dbReference type="EMBL" id="ARU54840.1"/>
    </source>
</evidence>
<dbReference type="PANTHER" id="PTHR12526">
    <property type="entry name" value="GLYCOSYLTRANSFERASE"/>
    <property type="match status" value="1"/>
</dbReference>
<proteinExistence type="predicted"/>
<organism evidence="1 2">
    <name type="scientific">Oleiphilus messinensis</name>
    <dbReference type="NCBI Taxonomy" id="141451"/>
    <lineage>
        <taxon>Bacteria</taxon>
        <taxon>Pseudomonadati</taxon>
        <taxon>Pseudomonadota</taxon>
        <taxon>Gammaproteobacteria</taxon>
        <taxon>Oceanospirillales</taxon>
        <taxon>Oleiphilaceae</taxon>
        <taxon>Oleiphilus</taxon>
    </lineage>
</organism>
<dbReference type="GO" id="GO:0016740">
    <property type="term" value="F:transferase activity"/>
    <property type="evidence" value="ECO:0007669"/>
    <property type="project" value="UniProtKB-KW"/>
</dbReference>
<dbReference type="Gene3D" id="3.40.50.2000">
    <property type="entry name" value="Glycogen Phosphorylase B"/>
    <property type="match status" value="1"/>
</dbReference>
<dbReference type="SUPFAM" id="SSF53756">
    <property type="entry name" value="UDP-Glycosyltransferase/glycogen phosphorylase"/>
    <property type="match status" value="1"/>
</dbReference>
<dbReference type="KEGG" id="ome:OLMES_0748"/>
<dbReference type="EMBL" id="CP021425">
    <property type="protein sequence ID" value="ARU54840.1"/>
    <property type="molecule type" value="Genomic_DNA"/>
</dbReference>
<protein>
    <submittedName>
        <fullName evidence="1">Glycosyl transferase, group 1</fullName>
    </submittedName>
</protein>
<dbReference type="AlphaFoldDB" id="A0A1Y0I3M5"/>
<keyword evidence="1" id="KW-0808">Transferase</keyword>
<dbReference type="Pfam" id="PF13692">
    <property type="entry name" value="Glyco_trans_1_4"/>
    <property type="match status" value="1"/>
</dbReference>
<sequence length="376" mass="42621">MPNGKPHILFWGRYGNKGQGYSRDRVVLENMQALGWRVSYFHPAVSALGYWQALFSQVPNVDAVWVPCFRHRDLKPASQWAARKSIPVIFDPLISAYDKRVFERQKYPENSAKAKRVLAWEQGLFKRASAIIADTEAHKTFFQETLNAAPDDTFVIPVCAEEHRFIEAPETPKTNPELLFYGSFIGLQGATYIVEAAKYYTGPKIKLTLLGAGPDRQKCEAIAKQTASETVDIQFEDWIDYEQLPQRIHQADICLGVFGIGKKSMRVIPNKVYQSLACGRPVITLDGFAYPEVPASMQNGLTLVPPGNPEAIADAIYQQVNLWHEEHKDQGETKNIENSGHKKAGQQARLLYDRFFSSETTRNVLRNIQHKYMKSQ</sequence>